<evidence type="ECO:0000313" key="9">
    <source>
        <dbReference type="Proteomes" id="UP000265431"/>
    </source>
</evidence>
<dbReference type="SMART" id="SM00842">
    <property type="entry name" value="FtsA"/>
    <property type="match status" value="1"/>
</dbReference>
<dbReference type="Proteomes" id="UP000265431">
    <property type="component" value="Unassembled WGS sequence"/>
</dbReference>
<gene>
    <name evidence="5 8" type="primary">ftsA</name>
    <name evidence="8" type="ORF">D1224_13955</name>
</gene>
<dbReference type="SUPFAM" id="SSF53067">
    <property type="entry name" value="Actin-like ATPase domain"/>
    <property type="match status" value="2"/>
</dbReference>
<keyword evidence="9" id="KW-1185">Reference proteome</keyword>
<proteinExistence type="inferred from homology"/>
<dbReference type="InterPro" id="IPR020823">
    <property type="entry name" value="Cell_div_FtsA"/>
</dbReference>
<dbReference type="AlphaFoldDB" id="A0A399QUY6"/>
<comment type="subunit">
    <text evidence="5">Self-interacts. Interacts with FtsZ.</text>
</comment>
<evidence type="ECO:0000259" key="7">
    <source>
        <dbReference type="SMART" id="SM00842"/>
    </source>
</evidence>
<evidence type="ECO:0000256" key="3">
    <source>
        <dbReference type="ARBA" id="ARBA00023136"/>
    </source>
</evidence>
<keyword evidence="2 5" id="KW-0132">Cell division</keyword>
<keyword evidence="4 5" id="KW-0131">Cell cycle</keyword>
<organism evidence="8 9">
    <name type="scientific">Henriciella barbarensis</name>
    <dbReference type="NCBI Taxonomy" id="86342"/>
    <lineage>
        <taxon>Bacteria</taxon>
        <taxon>Pseudomonadati</taxon>
        <taxon>Pseudomonadota</taxon>
        <taxon>Alphaproteobacteria</taxon>
        <taxon>Hyphomonadales</taxon>
        <taxon>Hyphomonadaceae</taxon>
        <taxon>Henriciella</taxon>
    </lineage>
</organism>
<comment type="function">
    <text evidence="5 6">Cell division protein that is involved in the assembly of the Z ring. May serve as a membrane anchor for the Z ring.</text>
</comment>
<reference evidence="8 9" key="1">
    <citation type="submission" date="2018-08" db="EMBL/GenBank/DDBJ databases">
        <title>Henriciella mobilis sp. nov., isolated from seawater.</title>
        <authorList>
            <person name="Cheng H."/>
            <person name="Wu Y.-H."/>
            <person name="Xu X.-W."/>
            <person name="Guo L.-L."/>
        </authorList>
    </citation>
    <scope>NUCLEOTIDE SEQUENCE [LARGE SCALE GENOMIC DNA]</scope>
    <source>
        <strain evidence="8 9">CCUG66934</strain>
    </source>
</reference>
<accession>A0A399QUY6</accession>
<dbReference type="InterPro" id="IPR003494">
    <property type="entry name" value="SHS2_FtsA"/>
</dbReference>
<evidence type="ECO:0000256" key="1">
    <source>
        <dbReference type="ARBA" id="ARBA00022475"/>
    </source>
</evidence>
<evidence type="ECO:0000256" key="4">
    <source>
        <dbReference type="ARBA" id="ARBA00023306"/>
    </source>
</evidence>
<dbReference type="EMBL" id="QWGB01000009">
    <property type="protein sequence ID" value="RIJ21412.1"/>
    <property type="molecule type" value="Genomic_DNA"/>
</dbReference>
<dbReference type="Gene3D" id="3.30.420.40">
    <property type="match status" value="1"/>
</dbReference>
<dbReference type="Pfam" id="PF02491">
    <property type="entry name" value="SHS2_FTSA"/>
    <property type="match status" value="1"/>
</dbReference>
<dbReference type="NCBIfam" id="TIGR01174">
    <property type="entry name" value="ftsA"/>
    <property type="match status" value="1"/>
</dbReference>
<dbReference type="Gene3D" id="3.30.1490.110">
    <property type="match status" value="1"/>
</dbReference>
<sequence>MAKADLRLKPSRAAKVGQPIASLDIGSAKITCLIGRFDPEAKAGFAFLGGGRQQARGFKDGSITDMEALERSVRLAVEDAERQAGERIDSVTLGVTGGQVACEFVGALNDIGGREVTAKDLKKLHAQALAKIDAKQREILTAHPVLYKLDEQEGISDPIGMIGTKLSVLLSVVSAPQSLVRNLVECVGRAHLNVDRLIPSALASAAGTLIDDEIENGAICIDMGSGVTTACAFVNGVPAWLGVVPAGGAKVTGDLAQGIGTTFAAAERMKTIYGHADTTGTGLSEKVEVARLGDDGRLAAHHMTRGELTSLIAPRIEETFEYASKLIGKSELARIMPRRTVLTGGGSLLPGVRDVASRVLGQPVRLGKPVDADVLGESHASPVFSTAAGLLSYESRGFADVSTASNASTQGSGAAKRGKMNGFLRWLHENF</sequence>
<evidence type="ECO:0000256" key="6">
    <source>
        <dbReference type="PIRNR" id="PIRNR003101"/>
    </source>
</evidence>
<keyword evidence="1 5" id="KW-1003">Cell membrane</keyword>
<keyword evidence="3 5" id="KW-0472">Membrane</keyword>
<evidence type="ECO:0000256" key="5">
    <source>
        <dbReference type="HAMAP-Rule" id="MF_02033"/>
    </source>
</evidence>
<name>A0A399QUY6_9PROT</name>
<comment type="similarity">
    <text evidence="5 6">Belongs to the FtsA/MreB family.</text>
</comment>
<dbReference type="OrthoDB" id="9810567at2"/>
<dbReference type="CDD" id="cd24048">
    <property type="entry name" value="ASKHA_NBD_FtsA"/>
    <property type="match status" value="1"/>
</dbReference>
<dbReference type="Pfam" id="PF14450">
    <property type="entry name" value="FtsA"/>
    <property type="match status" value="1"/>
</dbReference>
<dbReference type="PANTHER" id="PTHR32432">
    <property type="entry name" value="CELL DIVISION PROTEIN FTSA-RELATED"/>
    <property type="match status" value="1"/>
</dbReference>
<protein>
    <recommendedName>
        <fullName evidence="5 6">Cell division protein FtsA</fullName>
    </recommendedName>
</protein>
<dbReference type="PANTHER" id="PTHR32432:SF4">
    <property type="entry name" value="CELL DIVISION PROTEIN FTSA"/>
    <property type="match status" value="1"/>
</dbReference>
<comment type="subcellular location">
    <subcellularLocation>
        <location evidence="5">Cell membrane</location>
        <topology evidence="5">Peripheral membrane protein</topology>
        <orientation evidence="5">Cytoplasmic side</orientation>
    </subcellularLocation>
    <text evidence="5">Localizes to the Z ring in an FtsZ-dependent manner. Targeted to the membrane through a conserved C-terminal amphipathic helix.</text>
</comment>
<dbReference type="GO" id="GO:0043093">
    <property type="term" value="P:FtsZ-dependent cytokinesis"/>
    <property type="evidence" value="ECO:0007669"/>
    <property type="project" value="UniProtKB-UniRule"/>
</dbReference>
<dbReference type="GO" id="GO:0009898">
    <property type="term" value="C:cytoplasmic side of plasma membrane"/>
    <property type="evidence" value="ECO:0007669"/>
    <property type="project" value="UniProtKB-UniRule"/>
</dbReference>
<dbReference type="GO" id="GO:0032153">
    <property type="term" value="C:cell division site"/>
    <property type="evidence" value="ECO:0007669"/>
    <property type="project" value="UniProtKB-UniRule"/>
</dbReference>
<comment type="caution">
    <text evidence="8">The sequence shown here is derived from an EMBL/GenBank/DDBJ whole genome shotgun (WGS) entry which is preliminary data.</text>
</comment>
<dbReference type="InterPro" id="IPR043129">
    <property type="entry name" value="ATPase_NBD"/>
</dbReference>
<dbReference type="RefSeq" id="WP_119380564.1">
    <property type="nucleotide sequence ID" value="NZ_QWGB01000009.1"/>
</dbReference>
<dbReference type="PIRSF" id="PIRSF003101">
    <property type="entry name" value="FtsA"/>
    <property type="match status" value="1"/>
</dbReference>
<evidence type="ECO:0000313" key="8">
    <source>
        <dbReference type="EMBL" id="RIJ21412.1"/>
    </source>
</evidence>
<feature type="domain" description="SHS2" evidence="7">
    <location>
        <begin position="20"/>
        <end position="208"/>
    </location>
</feature>
<evidence type="ECO:0000256" key="2">
    <source>
        <dbReference type="ARBA" id="ARBA00022618"/>
    </source>
</evidence>
<dbReference type="InterPro" id="IPR050696">
    <property type="entry name" value="FtsA/MreB"/>
</dbReference>
<dbReference type="HAMAP" id="MF_02033">
    <property type="entry name" value="FtsA"/>
    <property type="match status" value="1"/>
</dbReference>